<dbReference type="Pfam" id="PF14520">
    <property type="entry name" value="HHH_5"/>
    <property type="match status" value="1"/>
</dbReference>
<keyword evidence="4 6" id="KW-0233">DNA recombination</keyword>
<dbReference type="GO" id="GO:0000400">
    <property type="term" value="F:four-way junction DNA binding"/>
    <property type="evidence" value="ECO:0007669"/>
    <property type="project" value="UniProtKB-UniRule"/>
</dbReference>
<dbReference type="InterPro" id="IPR012340">
    <property type="entry name" value="NA-bd_OB-fold"/>
</dbReference>
<dbReference type="HAMAP" id="MF_00031">
    <property type="entry name" value="DNA_HJ_migration_RuvA"/>
    <property type="match status" value="1"/>
</dbReference>
<evidence type="ECO:0000256" key="5">
    <source>
        <dbReference type="ARBA" id="ARBA00023204"/>
    </source>
</evidence>
<feature type="domain" description="Helix-hairpin-helix DNA-binding motif class 1" evidence="7">
    <location>
        <begin position="79"/>
        <end position="98"/>
    </location>
</feature>
<dbReference type="SUPFAM" id="SSF50249">
    <property type="entry name" value="Nucleic acid-binding proteins"/>
    <property type="match status" value="1"/>
</dbReference>
<keyword evidence="3 6" id="KW-0238">DNA-binding</keyword>
<dbReference type="Gene3D" id="1.10.150.20">
    <property type="entry name" value="5' to 3' exonuclease, C-terminal subdomain"/>
    <property type="match status" value="1"/>
</dbReference>
<comment type="caution">
    <text evidence="6">Lacks conserved residue(s) required for the propagation of feature annotation.</text>
</comment>
<dbReference type="AlphaFoldDB" id="A0A8A7KIM5"/>
<dbReference type="Gene3D" id="1.10.8.10">
    <property type="entry name" value="DNA helicase RuvA subunit, C-terminal domain"/>
    <property type="match status" value="1"/>
</dbReference>
<sequence length="202" mass="22239">MKQNGGIILIGYLDGQVQWYKGNTVIVNINGIGYYVEVTDAAIIPEVGKGIKLYIYTYVREDALSLYGFKEIEERELFTTLLTVSGIGPKAALNILATLSYDSFINSILTENLAVLKQVSGIGPKTARRLILELQGKVGELANNLSQGIIKSSDDEEIYLALQGLGYSPQEIKQSLSGMEFAENTTIEEKIKKALTRLGKER</sequence>
<accession>A0A8A7KIM5</accession>
<dbReference type="GO" id="GO:0048476">
    <property type="term" value="C:Holliday junction resolvase complex"/>
    <property type="evidence" value="ECO:0007669"/>
    <property type="project" value="UniProtKB-UniRule"/>
</dbReference>
<dbReference type="EMBL" id="CP046640">
    <property type="protein sequence ID" value="QTL97994.1"/>
    <property type="molecule type" value="Genomic_DNA"/>
</dbReference>
<dbReference type="SUPFAM" id="SSF46929">
    <property type="entry name" value="DNA helicase RuvA subunit, C-terminal domain"/>
    <property type="match status" value="1"/>
</dbReference>
<dbReference type="SUPFAM" id="SSF47781">
    <property type="entry name" value="RuvA domain 2-like"/>
    <property type="match status" value="1"/>
</dbReference>
<feature type="region of interest" description="Domain III" evidence="6">
    <location>
        <begin position="156"/>
        <end position="202"/>
    </location>
</feature>
<name>A0A8A7KIM5_9FIRM</name>
<dbReference type="GO" id="GO:0009379">
    <property type="term" value="C:Holliday junction helicase complex"/>
    <property type="evidence" value="ECO:0007669"/>
    <property type="project" value="InterPro"/>
</dbReference>
<dbReference type="CDD" id="cd14332">
    <property type="entry name" value="UBA_RuvA_C"/>
    <property type="match status" value="1"/>
</dbReference>
<keyword evidence="1 6" id="KW-0963">Cytoplasm</keyword>
<comment type="similarity">
    <text evidence="6">Belongs to the RuvA family.</text>
</comment>
<evidence type="ECO:0000313" key="8">
    <source>
        <dbReference type="EMBL" id="QTL97994.1"/>
    </source>
</evidence>
<dbReference type="GO" id="GO:0009378">
    <property type="term" value="F:four-way junction helicase activity"/>
    <property type="evidence" value="ECO:0007669"/>
    <property type="project" value="InterPro"/>
</dbReference>
<evidence type="ECO:0000256" key="3">
    <source>
        <dbReference type="ARBA" id="ARBA00023125"/>
    </source>
</evidence>
<proteinExistence type="inferred from homology"/>
<evidence type="ECO:0000256" key="4">
    <source>
        <dbReference type="ARBA" id="ARBA00023172"/>
    </source>
</evidence>
<comment type="subunit">
    <text evidence="6">Homotetramer. Forms an RuvA(8)-RuvB(12)-Holliday junction (HJ) complex. HJ DNA is sandwiched between 2 RuvA tetramers; dsDNA enters through RuvA and exits via RuvB. An RuvB hexamer assembles on each DNA strand where it exits the tetramer. Each RuvB hexamer is contacted by two RuvA subunits (via domain III) on 2 adjacent RuvB subunits; this complex drives branch migration. In the full resolvosome a probable DNA-RuvA(4)-RuvB(12)-RuvC(2) complex forms which resolves the HJ.</text>
</comment>
<comment type="function">
    <text evidence="6">The RuvA-RuvB-RuvC complex processes Holliday junction (HJ) DNA during genetic recombination and DNA repair, while the RuvA-RuvB complex plays an important role in the rescue of blocked DNA replication forks via replication fork reversal (RFR). RuvA specifically binds to HJ cruciform DNA, conferring on it an open structure. The RuvB hexamer acts as an ATP-dependent pump, pulling dsDNA into and through the RuvAB complex. HJ branch migration allows RuvC to scan DNA until it finds its consensus sequence, where it cleaves and resolves the cruciform DNA.</text>
</comment>
<gene>
    <name evidence="6 8" type="primary">ruvA</name>
    <name evidence="8" type="ORF">GM661_08380</name>
</gene>
<feature type="domain" description="Helix-hairpin-helix DNA-binding motif class 1" evidence="7">
    <location>
        <begin position="114"/>
        <end position="133"/>
    </location>
</feature>
<keyword evidence="2 6" id="KW-0227">DNA damage</keyword>
<dbReference type="Pfam" id="PF07499">
    <property type="entry name" value="RuvA_C"/>
    <property type="match status" value="1"/>
</dbReference>
<comment type="subcellular location">
    <subcellularLocation>
        <location evidence="6">Cytoplasm</location>
    </subcellularLocation>
</comment>
<dbReference type="GO" id="GO:0005737">
    <property type="term" value="C:cytoplasm"/>
    <property type="evidence" value="ECO:0007669"/>
    <property type="project" value="UniProtKB-SubCell"/>
</dbReference>
<evidence type="ECO:0000256" key="6">
    <source>
        <dbReference type="HAMAP-Rule" id="MF_00031"/>
    </source>
</evidence>
<keyword evidence="9" id="KW-1185">Reference proteome</keyword>
<dbReference type="InterPro" id="IPR010994">
    <property type="entry name" value="RuvA_2-like"/>
</dbReference>
<keyword evidence="8" id="KW-0378">Hydrolase</keyword>
<dbReference type="Pfam" id="PF01330">
    <property type="entry name" value="RuvA_N"/>
    <property type="match status" value="1"/>
</dbReference>
<dbReference type="GO" id="GO:0006281">
    <property type="term" value="P:DNA repair"/>
    <property type="evidence" value="ECO:0007669"/>
    <property type="project" value="UniProtKB-UniRule"/>
</dbReference>
<dbReference type="InterPro" id="IPR036267">
    <property type="entry name" value="RuvA_C_sf"/>
</dbReference>
<dbReference type="InterPro" id="IPR011114">
    <property type="entry name" value="RuvA_C"/>
</dbReference>
<evidence type="ECO:0000256" key="1">
    <source>
        <dbReference type="ARBA" id="ARBA00022490"/>
    </source>
</evidence>
<protein>
    <recommendedName>
        <fullName evidence="6">Holliday junction branch migration complex subunit RuvA</fullName>
    </recommendedName>
</protein>
<organism evidence="8 9">
    <name type="scientific">Iocasia fonsfrigidae</name>
    <dbReference type="NCBI Taxonomy" id="2682810"/>
    <lineage>
        <taxon>Bacteria</taxon>
        <taxon>Bacillati</taxon>
        <taxon>Bacillota</taxon>
        <taxon>Clostridia</taxon>
        <taxon>Halanaerobiales</taxon>
        <taxon>Halanaerobiaceae</taxon>
        <taxon>Iocasia</taxon>
    </lineage>
</organism>
<evidence type="ECO:0000256" key="2">
    <source>
        <dbReference type="ARBA" id="ARBA00022763"/>
    </source>
</evidence>
<dbReference type="GO" id="GO:0005524">
    <property type="term" value="F:ATP binding"/>
    <property type="evidence" value="ECO:0007669"/>
    <property type="project" value="InterPro"/>
</dbReference>
<dbReference type="KEGG" id="ifn:GM661_08380"/>
<dbReference type="GO" id="GO:0016787">
    <property type="term" value="F:hydrolase activity"/>
    <property type="evidence" value="ECO:0007669"/>
    <property type="project" value="UniProtKB-KW"/>
</dbReference>
<dbReference type="InterPro" id="IPR000085">
    <property type="entry name" value="RuvA"/>
</dbReference>
<evidence type="ECO:0000259" key="7">
    <source>
        <dbReference type="SMART" id="SM00278"/>
    </source>
</evidence>
<dbReference type="NCBIfam" id="TIGR00084">
    <property type="entry name" value="ruvA"/>
    <property type="match status" value="1"/>
</dbReference>
<dbReference type="InterPro" id="IPR003583">
    <property type="entry name" value="Hlx-hairpin-Hlx_DNA-bd_motif"/>
</dbReference>
<dbReference type="SMART" id="SM00278">
    <property type="entry name" value="HhH1"/>
    <property type="match status" value="2"/>
</dbReference>
<dbReference type="InterPro" id="IPR013849">
    <property type="entry name" value="DNA_helicase_Holl-junc_RuvA_I"/>
</dbReference>
<dbReference type="GO" id="GO:0006310">
    <property type="term" value="P:DNA recombination"/>
    <property type="evidence" value="ECO:0007669"/>
    <property type="project" value="UniProtKB-UniRule"/>
</dbReference>
<dbReference type="Proteomes" id="UP000665020">
    <property type="component" value="Chromosome"/>
</dbReference>
<evidence type="ECO:0000313" key="9">
    <source>
        <dbReference type="Proteomes" id="UP000665020"/>
    </source>
</evidence>
<dbReference type="Gene3D" id="2.40.50.140">
    <property type="entry name" value="Nucleic acid-binding proteins"/>
    <property type="match status" value="1"/>
</dbReference>
<reference evidence="8" key="1">
    <citation type="submission" date="2019-12" db="EMBL/GenBank/DDBJ databases">
        <authorList>
            <person name="zhang j."/>
            <person name="sun C.M."/>
        </authorList>
    </citation>
    <scope>NUCLEOTIDE SEQUENCE</scope>
    <source>
        <strain evidence="8">NS-1</strain>
    </source>
</reference>
<keyword evidence="5 6" id="KW-0234">DNA repair</keyword>
<comment type="domain">
    <text evidence="6">Has three domains with a flexible linker between the domains II and III and assumes an 'L' shape. Domain III is highly mobile and contacts RuvB.</text>
</comment>